<evidence type="ECO:0000256" key="2">
    <source>
        <dbReference type="ARBA" id="ARBA00022840"/>
    </source>
</evidence>
<keyword evidence="2" id="KW-0067">ATP-binding</keyword>
<sequence length="58" mass="6905">MVYFLPFSQSEINKLLLKELEFWKNRAIDQHNIDIIWDRKALDCLADGYDINYGARSL</sequence>
<evidence type="ECO:0000313" key="7">
    <source>
        <dbReference type="Proteomes" id="UP000681720"/>
    </source>
</evidence>
<dbReference type="GO" id="GO:0005524">
    <property type="term" value="F:ATP binding"/>
    <property type="evidence" value="ECO:0007669"/>
    <property type="project" value="UniProtKB-KW"/>
</dbReference>
<evidence type="ECO:0000313" key="4">
    <source>
        <dbReference type="EMBL" id="CAF4477819.1"/>
    </source>
</evidence>
<feature type="non-terminal residue" evidence="6">
    <location>
        <position position="1"/>
    </location>
</feature>
<reference evidence="6" key="1">
    <citation type="submission" date="2021-02" db="EMBL/GenBank/DDBJ databases">
        <authorList>
            <person name="Nowell W R."/>
        </authorList>
    </citation>
    <scope>NUCLEOTIDE SEQUENCE</scope>
</reference>
<name>A0A8S3C051_9BILA</name>
<protein>
    <recommendedName>
        <fullName evidence="3">Clp ATPase C-terminal domain-containing protein</fullName>
    </recommendedName>
</protein>
<feature type="non-terminal residue" evidence="6">
    <location>
        <position position="58"/>
    </location>
</feature>
<evidence type="ECO:0000313" key="5">
    <source>
        <dbReference type="EMBL" id="CAF4780118.1"/>
    </source>
</evidence>
<dbReference type="EMBL" id="CAJOBJ010169250">
    <property type="protein sequence ID" value="CAF4876361.1"/>
    <property type="molecule type" value="Genomic_DNA"/>
</dbReference>
<evidence type="ECO:0000256" key="1">
    <source>
        <dbReference type="ARBA" id="ARBA00022741"/>
    </source>
</evidence>
<proteinExistence type="predicted"/>
<feature type="domain" description="Clp ATPase C-terminal" evidence="3">
    <location>
        <begin position="8"/>
        <end position="58"/>
    </location>
</feature>
<dbReference type="InterPro" id="IPR019489">
    <property type="entry name" value="Clp_ATPase_C"/>
</dbReference>
<organism evidence="6 7">
    <name type="scientific">Rotaria magnacalcarata</name>
    <dbReference type="NCBI Taxonomy" id="392030"/>
    <lineage>
        <taxon>Eukaryota</taxon>
        <taxon>Metazoa</taxon>
        <taxon>Spiralia</taxon>
        <taxon>Gnathifera</taxon>
        <taxon>Rotifera</taxon>
        <taxon>Eurotatoria</taxon>
        <taxon>Bdelloidea</taxon>
        <taxon>Philodinida</taxon>
        <taxon>Philodinidae</taxon>
        <taxon>Rotaria</taxon>
    </lineage>
</organism>
<comment type="caution">
    <text evidence="6">The sequence shown here is derived from an EMBL/GenBank/DDBJ whole genome shotgun (WGS) entry which is preliminary data.</text>
</comment>
<dbReference type="EMBL" id="CAJOBH010135607">
    <property type="protein sequence ID" value="CAF4780118.1"/>
    <property type="molecule type" value="Genomic_DNA"/>
</dbReference>
<keyword evidence="1" id="KW-0547">Nucleotide-binding</keyword>
<dbReference type="Proteomes" id="UP000681967">
    <property type="component" value="Unassembled WGS sequence"/>
</dbReference>
<evidence type="ECO:0000313" key="6">
    <source>
        <dbReference type="EMBL" id="CAF4876361.1"/>
    </source>
</evidence>
<evidence type="ECO:0000259" key="3">
    <source>
        <dbReference type="Pfam" id="PF10431"/>
    </source>
</evidence>
<dbReference type="AlphaFoldDB" id="A0A8S3C051"/>
<dbReference type="Gene3D" id="1.10.8.60">
    <property type="match status" value="1"/>
</dbReference>
<gene>
    <name evidence="4" type="ORF">BYL167_LOCUS34981</name>
    <name evidence="5" type="ORF">BYL167_LOCUS47272</name>
    <name evidence="6" type="ORF">GIL414_LOCUS50633</name>
</gene>
<dbReference type="Pfam" id="PF10431">
    <property type="entry name" value="ClpB_D2-small"/>
    <property type="match status" value="1"/>
</dbReference>
<accession>A0A8S3C051</accession>
<dbReference type="EMBL" id="CAJOBH010072365">
    <property type="protein sequence ID" value="CAF4477819.1"/>
    <property type="molecule type" value="Genomic_DNA"/>
</dbReference>
<dbReference type="Proteomes" id="UP000681720">
    <property type="component" value="Unassembled WGS sequence"/>
</dbReference>